<dbReference type="WBParaSite" id="PSU_v2.g11106.t1">
    <property type="protein sequence ID" value="PSU_v2.g11106.t1"/>
    <property type="gene ID" value="PSU_v2.g11106"/>
</dbReference>
<feature type="chain" id="PRO_5036791414" evidence="2">
    <location>
        <begin position="21"/>
        <end position="98"/>
    </location>
</feature>
<dbReference type="Proteomes" id="UP000887577">
    <property type="component" value="Unplaced"/>
</dbReference>
<evidence type="ECO:0000256" key="1">
    <source>
        <dbReference type="SAM" id="MobiDB-lite"/>
    </source>
</evidence>
<evidence type="ECO:0000256" key="2">
    <source>
        <dbReference type="SAM" id="SignalP"/>
    </source>
</evidence>
<sequence length="98" mass="10979">MKVILAALVLGVVVAQMTNAYQPMDSLEVIEAQEISSKLAELKRDVEVLERKLDNLEYPEDPEHSPTPENHPPRRQGKAVNKKSLSELINWFGTNVLG</sequence>
<evidence type="ECO:0000313" key="3">
    <source>
        <dbReference type="Proteomes" id="UP000887577"/>
    </source>
</evidence>
<protein>
    <submittedName>
        <fullName evidence="4">Uncharacterized protein</fullName>
    </submittedName>
</protein>
<keyword evidence="2" id="KW-0732">Signal</keyword>
<feature type="compositionally biased region" description="Basic and acidic residues" evidence="1">
    <location>
        <begin position="54"/>
        <end position="66"/>
    </location>
</feature>
<dbReference type="AlphaFoldDB" id="A0A914XV44"/>
<reference evidence="4" key="1">
    <citation type="submission" date="2022-11" db="UniProtKB">
        <authorList>
            <consortium name="WormBaseParasite"/>
        </authorList>
    </citation>
    <scope>IDENTIFICATION</scope>
</reference>
<proteinExistence type="predicted"/>
<keyword evidence="3" id="KW-1185">Reference proteome</keyword>
<organism evidence="3 4">
    <name type="scientific">Panagrolaimus superbus</name>
    <dbReference type="NCBI Taxonomy" id="310955"/>
    <lineage>
        <taxon>Eukaryota</taxon>
        <taxon>Metazoa</taxon>
        <taxon>Ecdysozoa</taxon>
        <taxon>Nematoda</taxon>
        <taxon>Chromadorea</taxon>
        <taxon>Rhabditida</taxon>
        <taxon>Tylenchina</taxon>
        <taxon>Panagrolaimomorpha</taxon>
        <taxon>Panagrolaimoidea</taxon>
        <taxon>Panagrolaimidae</taxon>
        <taxon>Panagrolaimus</taxon>
    </lineage>
</organism>
<name>A0A914XV44_9BILA</name>
<accession>A0A914XV44</accession>
<feature type="region of interest" description="Disordered" evidence="1">
    <location>
        <begin position="54"/>
        <end position="81"/>
    </location>
</feature>
<feature type="signal peptide" evidence="2">
    <location>
        <begin position="1"/>
        <end position="20"/>
    </location>
</feature>
<evidence type="ECO:0000313" key="4">
    <source>
        <dbReference type="WBParaSite" id="PSU_v2.g11106.t1"/>
    </source>
</evidence>